<proteinExistence type="inferred from homology"/>
<sequence length="325" mass="35464">MKRVIFLVTFIICIVVLSACSNDEETTENDQLKVGIMLSDAGLGDQSFSDMGFMGLEKARDELGISFDYRELKDTETYEKGLEQLVEEGNDLIIGLGFSIQEDMEKVAKKYPDSSFLIIDAQSELPNVNSITFKEEEGSFLIGVVAGMKTKSDTVGFVGGEEAELIRKFEKGFVEGVKAVNPDAKILSKYSGTFGDDKLGESIAREMIAAGADYIYPAAGFTGVGVILEAQRQGVYSFGVDSDQFYLAEKSVVSSMVKQVDVAIYDTVKELVETGKIAEKNKQLGLKENGVAIAPIRAIELIPSEQTKIDQFIEDISNGTITVLE</sequence>
<feature type="chain" id="PRO_5018058422" evidence="7">
    <location>
        <begin position="22"/>
        <end position="325"/>
    </location>
</feature>
<evidence type="ECO:0000259" key="8">
    <source>
        <dbReference type="Pfam" id="PF02608"/>
    </source>
</evidence>
<dbReference type="SUPFAM" id="SSF53822">
    <property type="entry name" value="Periplasmic binding protein-like I"/>
    <property type="match status" value="1"/>
</dbReference>
<dbReference type="EMBL" id="RHLQ01000033">
    <property type="protein sequence ID" value="RNC97999.1"/>
    <property type="molecule type" value="Genomic_DNA"/>
</dbReference>
<keyword evidence="5" id="KW-0472">Membrane</keyword>
<evidence type="ECO:0000256" key="7">
    <source>
        <dbReference type="SAM" id="SignalP"/>
    </source>
</evidence>
<reference evidence="9 10" key="1">
    <citation type="journal article" date="2014" name="Int. J. Syst. Evol. Microbiol.">
        <title>Lysinibacillus halotolerans sp. nov., isolated from saline-alkaline soil.</title>
        <authorList>
            <person name="Kong D."/>
            <person name="Wang Y."/>
            <person name="Zhao B."/>
            <person name="Li Y."/>
            <person name="Song J."/>
            <person name="Zhai Y."/>
            <person name="Zhang C."/>
            <person name="Wang H."/>
            <person name="Chen X."/>
            <person name="Zhao B."/>
            <person name="Ruan Z."/>
        </authorList>
    </citation>
    <scope>NUCLEOTIDE SEQUENCE [LARGE SCALE GENOMIC DNA]</scope>
    <source>
        <strain evidence="9 10">MCCC 1A12703</strain>
    </source>
</reference>
<protein>
    <submittedName>
        <fullName evidence="9">BMP family ABC transporter substrate-binding protein</fullName>
    </submittedName>
</protein>
<evidence type="ECO:0000313" key="9">
    <source>
        <dbReference type="EMBL" id="RNC97999.1"/>
    </source>
</evidence>
<dbReference type="Pfam" id="PF02608">
    <property type="entry name" value="Bmp"/>
    <property type="match status" value="1"/>
</dbReference>
<name>A0A3M8H6U0_9BACI</name>
<dbReference type="RefSeq" id="WP_122972710.1">
    <property type="nucleotide sequence ID" value="NZ_RHLQ01000033.1"/>
</dbReference>
<dbReference type="OrthoDB" id="9784230at2"/>
<evidence type="ECO:0000256" key="6">
    <source>
        <dbReference type="ARBA" id="ARBA00023288"/>
    </source>
</evidence>
<evidence type="ECO:0000313" key="10">
    <source>
        <dbReference type="Proteomes" id="UP000279909"/>
    </source>
</evidence>
<dbReference type="AlphaFoldDB" id="A0A3M8H6U0"/>
<keyword evidence="6" id="KW-0449">Lipoprotein</keyword>
<dbReference type="PROSITE" id="PS51257">
    <property type="entry name" value="PROKAR_LIPOPROTEIN"/>
    <property type="match status" value="1"/>
</dbReference>
<evidence type="ECO:0000256" key="5">
    <source>
        <dbReference type="ARBA" id="ARBA00023136"/>
    </source>
</evidence>
<dbReference type="GO" id="GO:0005886">
    <property type="term" value="C:plasma membrane"/>
    <property type="evidence" value="ECO:0007669"/>
    <property type="project" value="UniProtKB-SubCell"/>
</dbReference>
<comment type="similarity">
    <text evidence="2">Belongs to the BMP lipoprotein family.</text>
</comment>
<evidence type="ECO:0000256" key="4">
    <source>
        <dbReference type="ARBA" id="ARBA00022729"/>
    </source>
</evidence>
<keyword evidence="10" id="KW-1185">Reference proteome</keyword>
<accession>A0A3M8H6U0</accession>
<evidence type="ECO:0000256" key="3">
    <source>
        <dbReference type="ARBA" id="ARBA00022475"/>
    </source>
</evidence>
<feature type="signal peptide" evidence="7">
    <location>
        <begin position="1"/>
        <end position="21"/>
    </location>
</feature>
<dbReference type="Proteomes" id="UP000279909">
    <property type="component" value="Unassembled WGS sequence"/>
</dbReference>
<keyword evidence="4 7" id="KW-0732">Signal</keyword>
<dbReference type="PANTHER" id="PTHR34296:SF2">
    <property type="entry name" value="ABC TRANSPORTER GUANOSINE-BINDING PROTEIN NUPN"/>
    <property type="match status" value="1"/>
</dbReference>
<dbReference type="InterPro" id="IPR003760">
    <property type="entry name" value="PnrA-like"/>
</dbReference>
<gene>
    <name evidence="9" type="ORF">EC501_12880</name>
</gene>
<evidence type="ECO:0000256" key="1">
    <source>
        <dbReference type="ARBA" id="ARBA00004193"/>
    </source>
</evidence>
<dbReference type="Gene3D" id="3.40.50.2300">
    <property type="match status" value="2"/>
</dbReference>
<keyword evidence="3" id="KW-1003">Cell membrane</keyword>
<dbReference type="PANTHER" id="PTHR34296">
    <property type="entry name" value="TRANSCRIPTIONAL ACTIVATOR PROTEIN MED"/>
    <property type="match status" value="1"/>
</dbReference>
<comment type="subcellular location">
    <subcellularLocation>
        <location evidence="1">Cell membrane</location>
        <topology evidence="1">Lipid-anchor</topology>
    </subcellularLocation>
</comment>
<dbReference type="CDD" id="cd06354">
    <property type="entry name" value="PBP1_PrnA-like"/>
    <property type="match status" value="1"/>
</dbReference>
<feature type="domain" description="ABC transporter substrate-binding protein PnrA-like" evidence="8">
    <location>
        <begin position="35"/>
        <end position="294"/>
    </location>
</feature>
<comment type="caution">
    <text evidence="9">The sequence shown here is derived from an EMBL/GenBank/DDBJ whole genome shotgun (WGS) entry which is preliminary data.</text>
</comment>
<dbReference type="InterPro" id="IPR050957">
    <property type="entry name" value="BMP_lipoprotein"/>
</dbReference>
<dbReference type="InterPro" id="IPR028082">
    <property type="entry name" value="Peripla_BP_I"/>
</dbReference>
<organism evidence="9 10">
    <name type="scientific">Lysinibacillus halotolerans</name>
    <dbReference type="NCBI Taxonomy" id="1368476"/>
    <lineage>
        <taxon>Bacteria</taxon>
        <taxon>Bacillati</taxon>
        <taxon>Bacillota</taxon>
        <taxon>Bacilli</taxon>
        <taxon>Bacillales</taxon>
        <taxon>Bacillaceae</taxon>
        <taxon>Lysinibacillus</taxon>
    </lineage>
</organism>
<evidence type="ECO:0000256" key="2">
    <source>
        <dbReference type="ARBA" id="ARBA00008610"/>
    </source>
</evidence>